<sequence>MTGGANRVRPVVAGRWQEFLASEAGAGLLLIVSALVAMVWANSPAYGTYQHLKELPIAVAVGPAVLEMSLAEWVKHGLMSVFFLVVGLEIKRELLAGELADRRRAVLAVVAAAGGMVAPAIIYNLLNAGGPGAPGWGIPMATDIAFALGVLSLLGSRVPLGLKVFLTAVAIVDDLGAVLVIALFYSGGLQAGPLLLMAAALAAALVYGTVARGRRLGIYLGLGLVAWYGSLRGGISPSVAAVLLAFTVPMGSPERRSEAGDGAHSGAGHRAAGGAGDGAGGEGEPSPLHRLEHLLSPWVTYGILPLFALLTAGVSLKAAALTRVTTGAFLGLLLGKPIGLLGSSWLAVRLGWASLPAGTGWAAMAGAGLLAGIGFTMSLFIAGLAFDGTPYLDQAKIGVLSASTVAGLAGLGVLGLTTSARR</sequence>
<keyword evidence="6 9" id="KW-0915">Sodium</keyword>
<feature type="transmembrane region" description="Helical" evidence="9">
    <location>
        <begin position="105"/>
        <end position="126"/>
    </location>
</feature>
<feature type="transmembrane region" description="Helical" evidence="9">
    <location>
        <begin position="217"/>
        <end position="246"/>
    </location>
</feature>
<accession>E6SK79</accession>
<dbReference type="HOGENOM" id="CLU_015803_1_2_9"/>
<evidence type="ECO:0000313" key="11">
    <source>
        <dbReference type="EMBL" id="ADU52237.1"/>
    </source>
</evidence>
<dbReference type="eggNOG" id="COG3004">
    <property type="taxonomic scope" value="Bacteria"/>
</dbReference>
<keyword evidence="12" id="KW-1185">Reference proteome</keyword>
<protein>
    <recommendedName>
        <fullName evidence="9">Na(+)/H(+) antiporter NhaA</fullName>
    </recommendedName>
    <alternativeName>
        <fullName evidence="9">Sodium/proton antiporter NhaA</fullName>
    </alternativeName>
</protein>
<evidence type="ECO:0000256" key="3">
    <source>
        <dbReference type="ARBA" id="ARBA00022475"/>
    </source>
</evidence>
<feature type="transmembrane region" description="Helical" evidence="9">
    <location>
        <begin position="20"/>
        <end position="41"/>
    </location>
</feature>
<dbReference type="RefSeq" id="WP_013496537.1">
    <property type="nucleotide sequence ID" value="NC_014831.1"/>
</dbReference>
<dbReference type="Gene3D" id="1.20.1530.10">
    <property type="entry name" value="Na+/H+ antiporter like domain"/>
    <property type="match status" value="1"/>
</dbReference>
<dbReference type="NCBIfam" id="TIGR00773">
    <property type="entry name" value="NhaA"/>
    <property type="match status" value="1"/>
</dbReference>
<dbReference type="PANTHER" id="PTHR30341">
    <property type="entry name" value="SODIUM ION/PROTON ANTIPORTER NHAA-RELATED"/>
    <property type="match status" value="1"/>
</dbReference>
<keyword evidence="9" id="KW-0813">Transport</keyword>
<evidence type="ECO:0000256" key="4">
    <source>
        <dbReference type="ARBA" id="ARBA00022692"/>
    </source>
</evidence>
<dbReference type="HAMAP" id="MF_01844">
    <property type="entry name" value="NhaA"/>
    <property type="match status" value="1"/>
</dbReference>
<keyword evidence="7 9" id="KW-0472">Membrane</keyword>
<dbReference type="STRING" id="644966.Tmar_2157"/>
<comment type="similarity">
    <text evidence="9">Belongs to the NhaA Na(+)/H(+) (TC 2.A.33) antiporter family.</text>
</comment>
<feature type="transmembrane region" description="Helical" evidence="9">
    <location>
        <begin position="360"/>
        <end position="385"/>
    </location>
</feature>
<dbReference type="OrthoDB" id="9808135at2"/>
<dbReference type="EMBL" id="CP002344">
    <property type="protein sequence ID" value="ADU52237.1"/>
    <property type="molecule type" value="Genomic_DNA"/>
</dbReference>
<evidence type="ECO:0000313" key="12">
    <source>
        <dbReference type="Proteomes" id="UP000008915"/>
    </source>
</evidence>
<dbReference type="GO" id="GO:0015385">
    <property type="term" value="F:sodium:proton antiporter activity"/>
    <property type="evidence" value="ECO:0007669"/>
    <property type="project" value="UniProtKB-UniRule"/>
</dbReference>
<dbReference type="InterPro" id="IPR023171">
    <property type="entry name" value="Na/H_antiporter_dom_sf"/>
</dbReference>
<reference evidence="11 12" key="1">
    <citation type="journal article" date="2010" name="Stand. Genomic Sci.">
        <title>Complete genome sequence of Thermaerobacter marianensis type strain (7p75a).</title>
        <authorList>
            <person name="Han C."/>
            <person name="Gu W."/>
            <person name="Zhang X."/>
            <person name="Lapidus A."/>
            <person name="Nolan M."/>
            <person name="Copeland A."/>
            <person name="Lucas S."/>
            <person name="Del Rio T.G."/>
            <person name="Tice H."/>
            <person name="Cheng J.F."/>
            <person name="Tapia R."/>
            <person name="Goodwin L."/>
            <person name="Pitluck S."/>
            <person name="Pagani I."/>
            <person name="Ivanova N."/>
            <person name="Mavromatis K."/>
            <person name="Mikhailova N."/>
            <person name="Pati A."/>
            <person name="Chen A."/>
            <person name="Palaniappan K."/>
            <person name="Land M."/>
            <person name="Hauser L."/>
            <person name="Chang Y.J."/>
            <person name="Jeffries C.D."/>
            <person name="Schneider S."/>
            <person name="Rohde M."/>
            <person name="Goker M."/>
            <person name="Pukall R."/>
            <person name="Woyke T."/>
            <person name="Bristow J."/>
            <person name="Eisen J.A."/>
            <person name="Markowitz V."/>
            <person name="Hugenholtz P."/>
            <person name="Kyrpides N.C."/>
            <person name="Klenk H.P."/>
            <person name="Detter J.C."/>
        </authorList>
    </citation>
    <scope>NUCLEOTIDE SEQUENCE [LARGE SCALE GENOMIC DNA]</scope>
    <source>
        <strain evidence="12">ATCC 700841 / DSM 12885 / JCM 10246 / 7p75a</strain>
    </source>
</reference>
<evidence type="ECO:0000256" key="10">
    <source>
        <dbReference type="SAM" id="MobiDB-lite"/>
    </source>
</evidence>
<comment type="function">
    <text evidence="9">Na(+)/H(+) antiporter that extrudes sodium in exchange for external protons.</text>
</comment>
<evidence type="ECO:0000256" key="7">
    <source>
        <dbReference type="ARBA" id="ARBA00023136"/>
    </source>
</evidence>
<dbReference type="GO" id="GO:0006885">
    <property type="term" value="P:regulation of pH"/>
    <property type="evidence" value="ECO:0007669"/>
    <property type="project" value="UniProtKB-UniRule"/>
</dbReference>
<dbReference type="PANTHER" id="PTHR30341:SF0">
    <property type="entry name" value="NA(+)_H(+) ANTIPORTER NHAA"/>
    <property type="match status" value="1"/>
</dbReference>
<comment type="subcellular location">
    <subcellularLocation>
        <location evidence="1">Cell inner membrane</location>
        <topology evidence="1">Multi-pass membrane protein</topology>
    </subcellularLocation>
    <subcellularLocation>
        <location evidence="9">Cell membrane</location>
        <topology evidence="9">Multi-pass membrane protein</topology>
    </subcellularLocation>
</comment>
<dbReference type="AlphaFoldDB" id="E6SK79"/>
<evidence type="ECO:0000256" key="1">
    <source>
        <dbReference type="ARBA" id="ARBA00004429"/>
    </source>
</evidence>
<gene>
    <name evidence="9" type="primary">nhaA</name>
    <name evidence="11" type="ordered locus">Tmar_2157</name>
</gene>
<evidence type="ECO:0000256" key="9">
    <source>
        <dbReference type="HAMAP-Rule" id="MF_01844"/>
    </source>
</evidence>
<feature type="compositionally biased region" description="Gly residues" evidence="10">
    <location>
        <begin position="271"/>
        <end position="283"/>
    </location>
</feature>
<reference evidence="12" key="2">
    <citation type="journal article" date="2010" name="Stand. Genomic Sci.">
        <title>Complete genome sequence of Thermaerobacter marianensis type strain (7p75aT).</title>
        <authorList>
            <person name="Han C."/>
            <person name="Gu W."/>
            <person name="Zhang X."/>
            <person name="Lapidus A."/>
            <person name="Nolan M."/>
            <person name="Copeland A."/>
            <person name="Lucas S."/>
            <person name="Glavina Del Rio T."/>
            <person name="Tice H."/>
            <person name="Cheng J."/>
            <person name="Tapia R."/>
            <person name="Goodwin L."/>
            <person name="Pitluck S."/>
            <person name="Pagani I."/>
            <person name="Ivanova N."/>
            <person name="Mavromatis K."/>
            <person name="Mikhailova N."/>
            <person name="Pati A."/>
            <person name="Chen A."/>
            <person name="Palaniappan K."/>
            <person name="Land M."/>
            <person name="Hauser L."/>
            <person name="Chang Y."/>
            <person name="Jeffries C."/>
            <person name="Schneider S."/>
            <person name="Rohde M."/>
            <person name="Goker M."/>
            <person name="Pukall R."/>
            <person name="Woyke T."/>
            <person name="Bristow J."/>
            <person name="Eisen J."/>
            <person name="Markowitz V."/>
            <person name="Hugenholtz P."/>
            <person name="Kyrpides N."/>
            <person name="Klenk H."/>
            <person name="Detter J."/>
        </authorList>
    </citation>
    <scope>NUCLEOTIDE SEQUENCE [LARGE SCALE GENOMIC DNA]</scope>
    <source>
        <strain evidence="12">ATCC 700841 / DSM 12885 / JCM 10246 / 7p75a</strain>
    </source>
</reference>
<evidence type="ECO:0000256" key="2">
    <source>
        <dbReference type="ARBA" id="ARBA00022449"/>
    </source>
</evidence>
<keyword evidence="4 9" id="KW-0812">Transmembrane</keyword>
<dbReference type="KEGG" id="tmr:Tmar_2157"/>
<dbReference type="Proteomes" id="UP000008915">
    <property type="component" value="Chromosome"/>
</dbReference>
<keyword evidence="2 9" id="KW-0050">Antiport</keyword>
<feature type="region of interest" description="Disordered" evidence="10">
    <location>
        <begin position="253"/>
        <end position="286"/>
    </location>
</feature>
<keyword evidence="8 9" id="KW-0739">Sodium transport</keyword>
<keyword evidence="9" id="KW-0406">Ion transport</keyword>
<feature type="transmembrane region" description="Helical" evidence="9">
    <location>
        <begin position="397"/>
        <end position="416"/>
    </location>
</feature>
<name>E6SK79_THEM7</name>
<feature type="transmembrane region" description="Helical" evidence="9">
    <location>
        <begin position="298"/>
        <end position="316"/>
    </location>
</feature>
<evidence type="ECO:0000256" key="6">
    <source>
        <dbReference type="ARBA" id="ARBA00023053"/>
    </source>
</evidence>
<dbReference type="InterPro" id="IPR004670">
    <property type="entry name" value="NhaA"/>
</dbReference>
<comment type="catalytic activity">
    <reaction evidence="9">
        <text>Na(+)(in) + 2 H(+)(out) = Na(+)(out) + 2 H(+)(in)</text>
        <dbReference type="Rhea" id="RHEA:29251"/>
        <dbReference type="ChEBI" id="CHEBI:15378"/>
        <dbReference type="ChEBI" id="CHEBI:29101"/>
    </reaction>
</comment>
<dbReference type="Pfam" id="PF06965">
    <property type="entry name" value="Na_H_antiport_1"/>
    <property type="match status" value="1"/>
</dbReference>
<feature type="transmembrane region" description="Helical" evidence="9">
    <location>
        <begin position="328"/>
        <end position="348"/>
    </location>
</feature>
<organism evidence="11 12">
    <name type="scientific">Thermaerobacter marianensis (strain ATCC 700841 / DSM 12885 / JCM 10246 / 7p75a)</name>
    <dbReference type="NCBI Taxonomy" id="644966"/>
    <lineage>
        <taxon>Bacteria</taxon>
        <taxon>Bacillati</taxon>
        <taxon>Bacillota</taxon>
        <taxon>Clostridia</taxon>
        <taxon>Eubacteriales</taxon>
        <taxon>Clostridiales Family XVII. Incertae Sedis</taxon>
        <taxon>Thermaerobacter</taxon>
    </lineage>
</organism>
<evidence type="ECO:0000256" key="8">
    <source>
        <dbReference type="ARBA" id="ARBA00023201"/>
    </source>
</evidence>
<evidence type="ECO:0000256" key="5">
    <source>
        <dbReference type="ARBA" id="ARBA00022989"/>
    </source>
</evidence>
<feature type="transmembrane region" description="Helical" evidence="9">
    <location>
        <begin position="164"/>
        <end position="185"/>
    </location>
</feature>
<keyword evidence="3 9" id="KW-1003">Cell membrane</keyword>
<proteinExistence type="inferred from homology"/>
<feature type="transmembrane region" description="Helical" evidence="9">
    <location>
        <begin position="138"/>
        <end position="155"/>
    </location>
</feature>
<keyword evidence="5 9" id="KW-1133">Transmembrane helix</keyword>
<feature type="transmembrane region" description="Helical" evidence="9">
    <location>
        <begin position="73"/>
        <end position="90"/>
    </location>
</feature>
<feature type="transmembrane region" description="Helical" evidence="9">
    <location>
        <begin position="191"/>
        <end position="210"/>
    </location>
</feature>
<dbReference type="GO" id="GO:0005886">
    <property type="term" value="C:plasma membrane"/>
    <property type="evidence" value="ECO:0007669"/>
    <property type="project" value="UniProtKB-SubCell"/>
</dbReference>